<dbReference type="Proteomes" id="UP000366872">
    <property type="component" value="Unassembled WGS sequence"/>
</dbReference>
<dbReference type="InterPro" id="IPR021561">
    <property type="entry name" value="AbiEi_3"/>
</dbReference>
<name>A0A6C2TY39_PONDE</name>
<organism evidence="2 3">
    <name type="scientific">Pontiella desulfatans</name>
    <dbReference type="NCBI Taxonomy" id="2750659"/>
    <lineage>
        <taxon>Bacteria</taxon>
        <taxon>Pseudomonadati</taxon>
        <taxon>Kiritimatiellota</taxon>
        <taxon>Kiritimatiellia</taxon>
        <taxon>Kiritimatiellales</taxon>
        <taxon>Pontiellaceae</taxon>
        <taxon>Pontiella</taxon>
    </lineage>
</organism>
<protein>
    <recommendedName>
        <fullName evidence="1">Transcriptional regulator AbiEi antitoxin N-terminal domain-containing protein</fullName>
    </recommendedName>
</protein>
<keyword evidence="3" id="KW-1185">Reference proteome</keyword>
<dbReference type="InterPro" id="IPR033455">
    <property type="entry name" value="AbiEi_3_N"/>
</dbReference>
<accession>A0A6C2TY39</accession>
<dbReference type="Pfam" id="PF11459">
    <property type="entry name" value="AbiEi_3"/>
    <property type="match status" value="1"/>
</dbReference>
<evidence type="ECO:0000259" key="1">
    <source>
        <dbReference type="Pfam" id="PF17194"/>
    </source>
</evidence>
<feature type="domain" description="Transcriptional regulator AbiEi antitoxin N-terminal" evidence="1">
    <location>
        <begin position="2"/>
        <end position="86"/>
    </location>
</feature>
<dbReference type="EMBL" id="CAAHFG010000001">
    <property type="protein sequence ID" value="VGO12648.1"/>
    <property type="molecule type" value="Genomic_DNA"/>
</dbReference>
<dbReference type="Pfam" id="PF17194">
    <property type="entry name" value="AbiEi_3_N"/>
    <property type="match status" value="1"/>
</dbReference>
<reference evidence="2 3" key="1">
    <citation type="submission" date="2019-04" db="EMBL/GenBank/DDBJ databases">
        <authorList>
            <person name="Van Vliet M D."/>
        </authorList>
    </citation>
    <scope>NUCLEOTIDE SEQUENCE [LARGE SCALE GENOMIC DNA]</scope>
    <source>
        <strain evidence="2 3">F1</strain>
    </source>
</reference>
<sequence>MLQNLVPGTVLTPTWLAGQGVSRDLALRYVTSGWLERVGRGAYQRRGDSVDWQGAVHTLQTQLGLTVHVAGLSALQLKGLGHYLSMGKEASVLLVSDGAERLPAWFSGKEWGAEIVHRCVQLFDFSENLPLTVVEHKGFSVRVSPPERAAFEMIYCVDGNSAFDHARTVFDGLGALRPQEVQKLLEACRSVRVKRLFLWMARDCAHPWLKHVDPDRVDLGSGKRVVYDGGELDRELLITVPRRKEDADV</sequence>
<proteinExistence type="predicted"/>
<gene>
    <name evidence="2" type="ORF">PDESU_01201</name>
</gene>
<dbReference type="AlphaFoldDB" id="A0A6C2TY39"/>
<evidence type="ECO:0000313" key="2">
    <source>
        <dbReference type="EMBL" id="VGO12648.1"/>
    </source>
</evidence>
<evidence type="ECO:0000313" key="3">
    <source>
        <dbReference type="Proteomes" id="UP000366872"/>
    </source>
</evidence>